<evidence type="ECO:0000313" key="1">
    <source>
        <dbReference type="EMBL" id="RJS45444.1"/>
    </source>
</evidence>
<dbReference type="RefSeq" id="WP_120059344.1">
    <property type="nucleotide sequence ID" value="NZ_QYRP01000002.1"/>
</dbReference>
<dbReference type="EMBL" id="QYRP01000002">
    <property type="protein sequence ID" value="RJS45444.1"/>
    <property type="molecule type" value="Genomic_DNA"/>
</dbReference>
<organism evidence="1 2">
    <name type="scientific">Nocardioides cavernaquae</name>
    <dbReference type="NCBI Taxonomy" id="2321396"/>
    <lineage>
        <taxon>Bacteria</taxon>
        <taxon>Bacillati</taxon>
        <taxon>Actinomycetota</taxon>
        <taxon>Actinomycetes</taxon>
        <taxon>Propionibacteriales</taxon>
        <taxon>Nocardioidaceae</taxon>
        <taxon>Nocardioides</taxon>
    </lineage>
</organism>
<gene>
    <name evidence="1" type="ORF">D4739_03870</name>
</gene>
<name>A0A3A5HBN6_9ACTN</name>
<dbReference type="OrthoDB" id="3772356at2"/>
<proteinExistence type="predicted"/>
<evidence type="ECO:0000313" key="2">
    <source>
        <dbReference type="Proteomes" id="UP000276542"/>
    </source>
</evidence>
<reference evidence="2" key="1">
    <citation type="submission" date="2018-09" db="EMBL/GenBank/DDBJ databases">
        <authorList>
            <person name="Zhu H."/>
        </authorList>
    </citation>
    <scope>NUCLEOTIDE SEQUENCE [LARGE SCALE GENOMIC DNA]</scope>
    <source>
        <strain evidence="2">K1W22B-1</strain>
    </source>
</reference>
<sequence length="356" mass="37481">MLDRLRNSMSGRPRVLLSGLLVLAVVIAAILYAAWPRSGSTLERATSLLPKDTLRIAFTDWSGVRDEMDADAAGCTAWPHCDGASVLDGSELASSSVIAGLAPTLDEELGWGPRSIEWEVLGQGRNGQVLIVDAGSSELDGIAKRYEEHGFADPGKRRLDGAVWSGGPDALARIPDLAEPILQHVAFLGDDHLLLSSDSPSALARAVKSARDGGLSWDLAGAVTEPLSAVGFVDDFACEALSMATADPGARATATRVVEEAGGVSPLVGYLVALGPDRAWTAGFAFETVAQARHDARSRQSLARAEDPGQMESYPDLFTLDSAERDDRMVVLHGRAASSSYALSETTQGPVLLASC</sequence>
<accession>A0A3A5HBN6</accession>
<keyword evidence="2" id="KW-1185">Reference proteome</keyword>
<dbReference type="AlphaFoldDB" id="A0A3A5HBN6"/>
<comment type="caution">
    <text evidence="1">The sequence shown here is derived from an EMBL/GenBank/DDBJ whole genome shotgun (WGS) entry which is preliminary data.</text>
</comment>
<protein>
    <submittedName>
        <fullName evidence="1">Uncharacterized protein</fullName>
    </submittedName>
</protein>
<dbReference type="Proteomes" id="UP000276542">
    <property type="component" value="Unassembled WGS sequence"/>
</dbReference>